<protein>
    <recommendedName>
        <fullName evidence="10">Ubiquitin-protein ligase E3C</fullName>
        <ecNumber evidence="3">2.3.2.26</ecNumber>
    </recommendedName>
    <alternativeName>
        <fullName evidence="11">HECT-type ubiquitin transferase E3C</fullName>
    </alternativeName>
    <alternativeName>
        <fullName evidence="12">RTA-associated ubiquitin ligase</fullName>
    </alternativeName>
</protein>
<name>A0A4X1U330_PIG</name>
<proteinExistence type="inferred from homology"/>
<evidence type="ECO:0000256" key="12">
    <source>
        <dbReference type="ARBA" id="ARBA00081642"/>
    </source>
</evidence>
<dbReference type="EC" id="2.3.2.26" evidence="3"/>
<evidence type="ECO:0000256" key="13">
    <source>
        <dbReference type="PROSITE-ProRule" id="PRU00104"/>
    </source>
</evidence>
<dbReference type="InterPro" id="IPR044611">
    <property type="entry name" value="E3A/B/C-like"/>
</dbReference>
<reference evidence="16 17" key="1">
    <citation type="submission" date="2017-08" db="EMBL/GenBank/DDBJ databases">
        <title>USMARCv1.0.</title>
        <authorList>
            <person name="Hannum G.I."/>
            <person name="Koren S."/>
            <person name="Schroeder S.G."/>
            <person name="Chin S.C."/>
            <person name="Nonneman D.J."/>
            <person name="Becker S.A."/>
            <person name="Rosen B.D."/>
            <person name="Bickhart D.M."/>
            <person name="Putnam N.H."/>
            <person name="Green R.E."/>
            <person name="Tuggle C.K."/>
            <person name="Liu H."/>
            <person name="Rohrer G.A."/>
            <person name="Warr A."/>
            <person name="Hall R."/>
            <person name="Kim K."/>
            <person name="Hume D.A."/>
            <person name="Talbot R."/>
            <person name="Chow W."/>
            <person name="Howe K."/>
            <person name="Schwartz A.S."/>
            <person name="Watson M."/>
            <person name="Archibald A.L."/>
            <person name="Phillippy A.M."/>
            <person name="Smith T.P.L."/>
        </authorList>
    </citation>
    <scope>NUCLEOTIDE SEQUENCE [LARGE SCALE GENOMIC DNA]</scope>
</reference>
<evidence type="ECO:0000256" key="7">
    <source>
        <dbReference type="ARBA" id="ARBA00022843"/>
    </source>
</evidence>
<dbReference type="SMART" id="SM00119">
    <property type="entry name" value="HECTc"/>
    <property type="match status" value="1"/>
</dbReference>
<dbReference type="Pfam" id="PF00612">
    <property type="entry name" value="IQ"/>
    <property type="match status" value="1"/>
</dbReference>
<sequence length="1062" mass="119983">MFSFEGDFKTRPKVSLGGASRKVRAACVRRRLGEERRRLKNAIIIQSFIRGYRDRKQQCSTQRSAFDRCASLSQAGGALSIASGPNLTLLVRQLLFFYRQSEDSKRLIWMYQNLIKHSSLFVQQLDGSERLTCLFQIKRLMSLCCRLLQSCNDDSLNVALPMRMLEVFSSENTYLPVLRDASYVVSVVEQILHYMIQNGKSGSASLWDGAAAGSPLRTCCATALLLCLTCPVALKQQVFTAFTKEVLAAPFTEQVFRFVIPALADAQTLFPYEPFLNALVSAERRGPEASAGAPWLFYFVLTVGENYLGTLSEDGLLVYLRVLQAFLAQLPVSAAGTSCQDSASDSEDESEETDKQPSTPEGGRLSVPYITEECLKKLDTKQQTNTLLNLVWRDSASEEAFTLMAAVCHTLMVQHRVMVPKARLLYSLAFNARFLRHLWFLISSMTTRMITGSVVPLLQVMSRGSPMSFEDSSRIIPLFYLFSSLFSHSLISIHDNEFFGDPIEVAGQRPSSMMPFTLEELVMLSRCLRDACLGIIKLAYPETKPEVREEYVTAFQSVGVTTNSEMQQCIQMEQKRWIQLFKVITNLVKMLKSRDTRRNFCPPNHWLSEQEDIKADKVTQLYVPASRNAWRSRRMGRIGPLRSTLDVGVESPPLSVSEERQLAVLTELPFVVPFEERVKIFQRLIYADKQEVQGDGPFLDGINVTIRRNYIYEDAYDKLSPENEPDLKKRIRVHLLNAHGLDEAGIDGGGIFREFLNELLKSGFNPNQGFFKTTNEGLLYPNPAAHMLVGDSFARHYYFLGRMLGKALYENMLVELPFAGFFLSKLLGTSADVDIHHLASLDPEVYRNLLFLKSYEGDVEELGLNFTVVNNDLGEAQVVELKYGGKDIPVTSANRIAYIHLVADYRLNRQIRQHCLAFRQGLANVLNLEWLRMFDQQEIQVLISGAQVPISLEDLKSFTNYSGGYSADHPVIRAFWRVVEGFTDEEKRKLLKFVTSCSRPPLLGFKELYPAFCIHNGGSDLERLPTASTCMNLLKLPEFHDEALLRSKLLYAIECAAGFELS</sequence>
<evidence type="ECO:0000259" key="15">
    <source>
        <dbReference type="PROSITE" id="PS50237"/>
    </source>
</evidence>
<dbReference type="GO" id="GO:0000209">
    <property type="term" value="P:protein polyubiquitination"/>
    <property type="evidence" value="ECO:0007669"/>
    <property type="project" value="InterPro"/>
</dbReference>
<evidence type="ECO:0000313" key="16">
    <source>
        <dbReference type="Ensembl" id="ENSSSCP00070022224.1"/>
    </source>
</evidence>
<evidence type="ECO:0000256" key="1">
    <source>
        <dbReference type="ARBA" id="ARBA00000885"/>
    </source>
</evidence>
<dbReference type="Gene3D" id="3.30.2160.10">
    <property type="entry name" value="Hect, E3 ligase catalytic domain"/>
    <property type="match status" value="1"/>
</dbReference>
<comment type="subunit">
    <text evidence="9">Interacts with 26S proteasomes. Interacts (via the HECT domain) with UBE2D1 and, less efficiently, with UBE2L3.</text>
</comment>
<evidence type="ECO:0000256" key="2">
    <source>
        <dbReference type="ARBA" id="ARBA00004906"/>
    </source>
</evidence>
<dbReference type="Proteomes" id="UP000314985">
    <property type="component" value="Chromosome 18"/>
</dbReference>
<evidence type="ECO:0000256" key="14">
    <source>
        <dbReference type="SAM" id="MobiDB-lite"/>
    </source>
</evidence>
<dbReference type="PANTHER" id="PTHR45700:SF2">
    <property type="entry name" value="UBIQUITIN-PROTEIN LIGASE E3C"/>
    <property type="match status" value="1"/>
</dbReference>
<evidence type="ECO:0000256" key="6">
    <source>
        <dbReference type="ARBA" id="ARBA00022786"/>
    </source>
</evidence>
<dbReference type="InterPro" id="IPR035983">
    <property type="entry name" value="Hect_E3_ubiquitin_ligase"/>
</dbReference>
<dbReference type="FunFam" id="3.90.1750.10:FF:000014">
    <property type="entry name" value="Putative Ubiquitin-protein ligase E3C"/>
    <property type="match status" value="1"/>
</dbReference>
<dbReference type="SUPFAM" id="SSF56204">
    <property type="entry name" value="Hect, E3 ligase catalytic domain"/>
    <property type="match status" value="1"/>
</dbReference>
<dbReference type="PROSITE" id="PS50237">
    <property type="entry name" value="HECT"/>
    <property type="match status" value="1"/>
</dbReference>
<dbReference type="FunFam" id="3.30.2410.10:FF:000011">
    <property type="entry name" value="Putative Ubiquitin-protein ligase E3C"/>
    <property type="match status" value="1"/>
</dbReference>
<feature type="active site" description="Glycyl thioester intermediate" evidence="13">
    <location>
        <position position="1030"/>
    </location>
</feature>
<feature type="region of interest" description="Disordered" evidence="14">
    <location>
        <begin position="338"/>
        <end position="365"/>
    </location>
</feature>
<accession>A0A4X1U330</accession>
<keyword evidence="4" id="KW-1017">Isopeptide bond</keyword>
<evidence type="ECO:0000256" key="3">
    <source>
        <dbReference type="ARBA" id="ARBA00012485"/>
    </source>
</evidence>
<dbReference type="CDD" id="cd00078">
    <property type="entry name" value="HECTc"/>
    <property type="match status" value="1"/>
</dbReference>
<feature type="domain" description="HECT" evidence="15">
    <location>
        <begin position="723"/>
        <end position="1062"/>
    </location>
</feature>
<dbReference type="Gene3D" id="3.90.1750.10">
    <property type="entry name" value="Hect, E3 ligase catalytic domains"/>
    <property type="match status" value="1"/>
</dbReference>
<dbReference type="PANTHER" id="PTHR45700">
    <property type="entry name" value="UBIQUITIN-PROTEIN LIGASE E3C"/>
    <property type="match status" value="1"/>
</dbReference>
<dbReference type="InterPro" id="IPR000569">
    <property type="entry name" value="HECT_dom"/>
</dbReference>
<dbReference type="GO" id="GO:0061630">
    <property type="term" value="F:ubiquitin protein ligase activity"/>
    <property type="evidence" value="ECO:0007669"/>
    <property type="project" value="UniProtKB-EC"/>
</dbReference>
<dbReference type="Gene3D" id="3.30.2410.10">
    <property type="entry name" value="Hect, E3 ligase catalytic domain"/>
    <property type="match status" value="1"/>
</dbReference>
<organism evidence="16 17">
    <name type="scientific">Sus scrofa</name>
    <name type="common">Pig</name>
    <dbReference type="NCBI Taxonomy" id="9823"/>
    <lineage>
        <taxon>Eukaryota</taxon>
        <taxon>Metazoa</taxon>
        <taxon>Chordata</taxon>
        <taxon>Craniata</taxon>
        <taxon>Vertebrata</taxon>
        <taxon>Euteleostomi</taxon>
        <taxon>Mammalia</taxon>
        <taxon>Eutheria</taxon>
        <taxon>Laurasiatheria</taxon>
        <taxon>Artiodactyla</taxon>
        <taxon>Suina</taxon>
        <taxon>Suidae</taxon>
        <taxon>Sus</taxon>
    </lineage>
</organism>
<comment type="pathway">
    <text evidence="2">Protein modification; protein ubiquitination.</text>
</comment>
<evidence type="ECO:0000256" key="5">
    <source>
        <dbReference type="ARBA" id="ARBA00022679"/>
    </source>
</evidence>
<evidence type="ECO:0000313" key="17">
    <source>
        <dbReference type="Proteomes" id="UP000314985"/>
    </source>
</evidence>
<evidence type="ECO:0000256" key="10">
    <source>
        <dbReference type="ARBA" id="ARBA00067506"/>
    </source>
</evidence>
<evidence type="ECO:0000256" key="8">
    <source>
        <dbReference type="ARBA" id="ARBA00061050"/>
    </source>
</evidence>
<evidence type="ECO:0000256" key="11">
    <source>
        <dbReference type="ARBA" id="ARBA00077269"/>
    </source>
</evidence>
<dbReference type="FunFam" id="3.30.2160.10:FF:000002">
    <property type="entry name" value="Putative Ubiquitin-protein ligase E3C"/>
    <property type="match status" value="1"/>
</dbReference>
<dbReference type="InterPro" id="IPR000048">
    <property type="entry name" value="IQ_motif_EF-hand-BS"/>
</dbReference>
<dbReference type="Ensembl" id="ENSSSCT00070026735.1">
    <property type="protein sequence ID" value="ENSSSCP00070022224.1"/>
    <property type="gene ID" value="ENSSSCG00070013635.1"/>
</dbReference>
<keyword evidence="6 13" id="KW-0833">Ubl conjugation pathway</keyword>
<dbReference type="Pfam" id="PF00632">
    <property type="entry name" value="HECT"/>
    <property type="match status" value="1"/>
</dbReference>
<dbReference type="AlphaFoldDB" id="A0A4X1U330"/>
<keyword evidence="7" id="KW-0832">Ubl conjugation</keyword>
<evidence type="ECO:0000256" key="9">
    <source>
        <dbReference type="ARBA" id="ARBA00063372"/>
    </source>
</evidence>
<comment type="similarity">
    <text evidence="8">Belongs to the UBE3C family.</text>
</comment>
<keyword evidence="5" id="KW-0808">Transferase</keyword>
<reference evidence="16" key="2">
    <citation type="submission" date="2025-08" db="UniProtKB">
        <authorList>
            <consortium name="Ensembl"/>
        </authorList>
    </citation>
    <scope>IDENTIFICATION</scope>
</reference>
<comment type="catalytic activity">
    <reaction evidence="1">
        <text>S-ubiquitinyl-[E2 ubiquitin-conjugating enzyme]-L-cysteine + [acceptor protein]-L-lysine = [E2 ubiquitin-conjugating enzyme]-L-cysteine + N(6)-ubiquitinyl-[acceptor protein]-L-lysine.</text>
        <dbReference type="EC" id="2.3.2.26"/>
    </reaction>
</comment>
<evidence type="ECO:0000256" key="4">
    <source>
        <dbReference type="ARBA" id="ARBA00022499"/>
    </source>
</evidence>
<dbReference type="PROSITE" id="PS50096">
    <property type="entry name" value="IQ"/>
    <property type="match status" value="1"/>
</dbReference>